<dbReference type="PANTHER" id="PTHR24148:SF73">
    <property type="entry name" value="HET DOMAIN PROTEIN (AFU_ORTHOLOGUE AFUA_8G01020)"/>
    <property type="match status" value="1"/>
</dbReference>
<evidence type="ECO:0000313" key="2">
    <source>
        <dbReference type="EMBL" id="KAF2968600.1"/>
    </source>
</evidence>
<accession>A0A7C8IQB6</accession>
<dbReference type="Pfam" id="PF06985">
    <property type="entry name" value="HET"/>
    <property type="match status" value="1"/>
</dbReference>
<dbReference type="InParanoid" id="A0A7C8IQB6"/>
<dbReference type="InterPro" id="IPR010730">
    <property type="entry name" value="HET"/>
</dbReference>
<evidence type="ECO:0000313" key="3">
    <source>
        <dbReference type="Proteomes" id="UP000481858"/>
    </source>
</evidence>
<evidence type="ECO:0000259" key="1">
    <source>
        <dbReference type="Pfam" id="PF06985"/>
    </source>
</evidence>
<dbReference type="PANTHER" id="PTHR24148">
    <property type="entry name" value="ANKYRIN REPEAT DOMAIN-CONTAINING PROTEIN 39 HOMOLOG-RELATED"/>
    <property type="match status" value="1"/>
</dbReference>
<proteinExistence type="predicted"/>
<dbReference type="EMBL" id="WUBL01000048">
    <property type="protein sequence ID" value="KAF2968600.1"/>
    <property type="molecule type" value="Genomic_DNA"/>
</dbReference>
<gene>
    <name evidence="2" type="ORF">GQX73_g5005</name>
</gene>
<feature type="domain" description="Heterokaryon incompatibility" evidence="1">
    <location>
        <begin position="183"/>
        <end position="357"/>
    </location>
</feature>
<dbReference type="Proteomes" id="UP000481858">
    <property type="component" value="Unassembled WGS sequence"/>
</dbReference>
<name>A0A7C8IQB6_9PEZI</name>
<protein>
    <recommendedName>
        <fullName evidence="1">Heterokaryon incompatibility domain-containing protein</fullName>
    </recommendedName>
</protein>
<dbReference type="OrthoDB" id="5571888at2759"/>
<dbReference type="InterPro" id="IPR052895">
    <property type="entry name" value="HetReg/Transcr_Mod"/>
</dbReference>
<reference evidence="2 3" key="1">
    <citation type="submission" date="2019-12" db="EMBL/GenBank/DDBJ databases">
        <title>Draft genome sequence of the ascomycete Xylaria multiplex DSM 110363.</title>
        <authorList>
            <person name="Buettner E."/>
            <person name="Kellner H."/>
        </authorList>
    </citation>
    <scope>NUCLEOTIDE SEQUENCE [LARGE SCALE GENOMIC DNA]</scope>
    <source>
        <strain evidence="2 3">DSM 110363</strain>
    </source>
</reference>
<sequence>MSLEHRFLNYLWSIYGILEDMPNRDPRLRFASEAYFSFWLEDLGFVRIILGRQSSSSDAQTERSCLGASIQALGVIVDSAIYDILDVFGTTIDPSQVPHKWNLHEHIALLHAVWVTSKGQSPKTREVPTRKLQQGDTNHRFEYKIGLASPTKNIRVVRVSPGTGESNIRCKLEKLDLDDGSTYDALSYVWGKYEENEQKQIWVDDQPFFISPHLYEILANLRSQNTDKVIWIDAICINQADNDERTHQVGLMRHIYSQANSVIIWLGGQTADDELKSSQESSLFDNPHDVLSPLPTGLVGSTLDQYDLLAILEAARTQNIGSDHWSEMKYVTYLMLVHCINAILSCDWWERMWTIQEAVLPTTAPTFRFRGSSFSFDDLVVAMELVPRRLKKFIQYLDTVQAGTAEFLKLAIADQWLSFGKLNKTLVSYLRGEMQWRAGRPDHRLFFSLLPQTGRHRSGDPRDKIFALESLVSRHRALPFIHVDYNDTTEQVFGRVTAMWYNQSPDLYITLQYGLYVESETAKINAPTCPSWVLDLTYSDAELYTRGRNATVTFDGAIMANAFWNSENEAGKFDPIRSHRPCFATPTTLFCLGFCLGVICKAGEIPHPIPTDDQDNFASFLKDMILLVPTSGFFARLLLNPQSFNHIHDFFTLNIEASLEFRTPNSDIYYQRRKETGGKFYFFTDTGLLGIAATPPQIGDIVALISTSPVYWVLREVKKDDNPTQAEQHRMVAWALVNAKPDETQAFLDQDSVNSRSFQIV</sequence>
<dbReference type="AlphaFoldDB" id="A0A7C8IQB6"/>
<comment type="caution">
    <text evidence="2">The sequence shown here is derived from an EMBL/GenBank/DDBJ whole genome shotgun (WGS) entry which is preliminary data.</text>
</comment>
<organism evidence="2 3">
    <name type="scientific">Xylaria multiplex</name>
    <dbReference type="NCBI Taxonomy" id="323545"/>
    <lineage>
        <taxon>Eukaryota</taxon>
        <taxon>Fungi</taxon>
        <taxon>Dikarya</taxon>
        <taxon>Ascomycota</taxon>
        <taxon>Pezizomycotina</taxon>
        <taxon>Sordariomycetes</taxon>
        <taxon>Xylariomycetidae</taxon>
        <taxon>Xylariales</taxon>
        <taxon>Xylariaceae</taxon>
        <taxon>Xylaria</taxon>
    </lineage>
</organism>
<keyword evidence="3" id="KW-1185">Reference proteome</keyword>